<evidence type="ECO:0000256" key="1">
    <source>
        <dbReference type="ARBA" id="ARBA00004141"/>
    </source>
</evidence>
<protein>
    <submittedName>
        <fullName evidence="6">Amino acid permease-domain-containing protein</fullName>
    </submittedName>
</protein>
<keyword evidence="4 5" id="KW-0472">Membrane</keyword>
<evidence type="ECO:0000256" key="2">
    <source>
        <dbReference type="ARBA" id="ARBA00022692"/>
    </source>
</evidence>
<dbReference type="RefSeq" id="XP_056558499.1">
    <property type="nucleotide sequence ID" value="XM_056696287.1"/>
</dbReference>
<sequence>MSSWDDKEKTANAVAHSASGSDDYAIREGSAEYTAAEGLNSSTVTYQDASGAPVETESPLGYSVDVLVGFCLNINQMVGTGIFSTPATILKGVGSVGLTMIYWFLGYLIAQCSQALYLEYTAYFPSRSGSDVVYLEQAFLKPKYLFPTVFAMKHVIFSFASSNAIVFAEYVFAIGGISYTNWQLKGVAVAAYTLALIVVASNTKWSLRFVVWFGIVKLLTLVLISIAGLVVLGGHTKVADPMANWRHAWEGTSNASAYGATNAMIKLIFSYAGYQNVFGLANEIKNPVKKLRWSAPLSLIIVTILYILVNVAYFSAATREEILASKQIAASIFFQKVFGTTKAARALSVLIVISAFGNLIAVMINTSRMLRETGRQFWTSTKPFGTPIGPYTVQWALTVIMIIGPPAGDAFNFGPYHLKNKTPRRARLLTPVIKIVVDLAVYPGNIFNFLIAVGLILLRQRRKALNLPPPDFKAWSVAVGFTLLANAYMLIAPWYPPIGGANGGDVSFWYGTYLAVSIGLLSLCGIYYYFWIDLIPKWKGYEYRQTIVKYDDGAVTHKMVKIPKADLVSWDQQHDAAGRLRDEVAR</sequence>
<dbReference type="GO" id="GO:0015179">
    <property type="term" value="F:L-amino acid transmembrane transporter activity"/>
    <property type="evidence" value="ECO:0007669"/>
    <property type="project" value="TreeGrafter"/>
</dbReference>
<comment type="subcellular location">
    <subcellularLocation>
        <location evidence="1">Membrane</location>
        <topology evidence="1">Multi-pass membrane protein</topology>
    </subcellularLocation>
</comment>
<feature type="transmembrane region" description="Helical" evidence="5">
    <location>
        <begin position="428"/>
        <end position="458"/>
    </location>
</feature>
<dbReference type="InterPro" id="IPR002293">
    <property type="entry name" value="AA/rel_permease1"/>
</dbReference>
<feature type="transmembrane region" description="Helical" evidence="5">
    <location>
        <begin position="388"/>
        <end position="408"/>
    </location>
</feature>
<accession>A0A9W9SLT5</accession>
<dbReference type="Gene3D" id="1.20.1740.10">
    <property type="entry name" value="Amino acid/polyamine transporter I"/>
    <property type="match status" value="1"/>
</dbReference>
<evidence type="ECO:0000256" key="5">
    <source>
        <dbReference type="SAM" id="Phobius"/>
    </source>
</evidence>
<dbReference type="Pfam" id="PF13520">
    <property type="entry name" value="AA_permease_2"/>
    <property type="match status" value="1"/>
</dbReference>
<dbReference type="PANTHER" id="PTHR11785">
    <property type="entry name" value="AMINO ACID TRANSPORTER"/>
    <property type="match status" value="1"/>
</dbReference>
<reference evidence="6" key="1">
    <citation type="submission" date="2022-11" db="EMBL/GenBank/DDBJ databases">
        <authorList>
            <person name="Petersen C."/>
        </authorList>
    </citation>
    <scope>NUCLEOTIDE SEQUENCE</scope>
    <source>
        <strain evidence="6">IBT 29864</strain>
    </source>
</reference>
<evidence type="ECO:0000256" key="3">
    <source>
        <dbReference type="ARBA" id="ARBA00022989"/>
    </source>
</evidence>
<evidence type="ECO:0000256" key="4">
    <source>
        <dbReference type="ARBA" id="ARBA00023136"/>
    </source>
</evidence>
<proteinExistence type="predicted"/>
<feature type="transmembrane region" description="Helical" evidence="5">
    <location>
        <begin position="184"/>
        <end position="203"/>
    </location>
</feature>
<dbReference type="GeneID" id="81435464"/>
<dbReference type="AlphaFoldDB" id="A0A9W9SLT5"/>
<reference evidence="6" key="2">
    <citation type="journal article" date="2023" name="IMA Fungus">
        <title>Comparative genomic study of the Penicillium genus elucidates a diverse pangenome and 15 lateral gene transfer events.</title>
        <authorList>
            <person name="Petersen C."/>
            <person name="Sorensen T."/>
            <person name="Nielsen M.R."/>
            <person name="Sondergaard T.E."/>
            <person name="Sorensen J.L."/>
            <person name="Fitzpatrick D.A."/>
            <person name="Frisvad J.C."/>
            <person name="Nielsen K.L."/>
        </authorList>
    </citation>
    <scope>NUCLEOTIDE SEQUENCE</scope>
    <source>
        <strain evidence="6">IBT 29864</strain>
    </source>
</reference>
<feature type="transmembrane region" description="Helical" evidence="5">
    <location>
        <begin position="346"/>
        <end position="367"/>
    </location>
</feature>
<feature type="transmembrane region" description="Helical" evidence="5">
    <location>
        <begin position="295"/>
        <end position="316"/>
    </location>
</feature>
<feature type="transmembrane region" description="Helical" evidence="5">
    <location>
        <begin position="209"/>
        <end position="232"/>
    </location>
</feature>
<feature type="transmembrane region" description="Helical" evidence="5">
    <location>
        <begin position="474"/>
        <end position="495"/>
    </location>
</feature>
<dbReference type="Proteomes" id="UP001147782">
    <property type="component" value="Unassembled WGS sequence"/>
</dbReference>
<evidence type="ECO:0000313" key="7">
    <source>
        <dbReference type="Proteomes" id="UP001147782"/>
    </source>
</evidence>
<dbReference type="GO" id="GO:0016020">
    <property type="term" value="C:membrane"/>
    <property type="evidence" value="ECO:0007669"/>
    <property type="project" value="UniProtKB-SubCell"/>
</dbReference>
<dbReference type="PANTHER" id="PTHR11785:SF353">
    <property type="entry name" value="METHIONINE TRANSPORTER (EUROFUNG)"/>
    <property type="match status" value="1"/>
</dbReference>
<keyword evidence="3 5" id="KW-1133">Transmembrane helix</keyword>
<dbReference type="OrthoDB" id="5982228at2759"/>
<keyword evidence="2 5" id="KW-0812">Transmembrane</keyword>
<evidence type="ECO:0000313" key="6">
    <source>
        <dbReference type="EMBL" id="KAJ5380928.1"/>
    </source>
</evidence>
<name>A0A9W9SLT5_9EURO</name>
<feature type="transmembrane region" description="Helical" evidence="5">
    <location>
        <begin position="144"/>
        <end position="172"/>
    </location>
</feature>
<dbReference type="EMBL" id="JAPZBS010000002">
    <property type="protein sequence ID" value="KAJ5380928.1"/>
    <property type="molecule type" value="Genomic_DNA"/>
</dbReference>
<gene>
    <name evidence="6" type="ORF">N7496_003356</name>
</gene>
<organism evidence="6 7">
    <name type="scientific">Penicillium cataractarum</name>
    <dbReference type="NCBI Taxonomy" id="2100454"/>
    <lineage>
        <taxon>Eukaryota</taxon>
        <taxon>Fungi</taxon>
        <taxon>Dikarya</taxon>
        <taxon>Ascomycota</taxon>
        <taxon>Pezizomycotina</taxon>
        <taxon>Eurotiomycetes</taxon>
        <taxon>Eurotiomycetidae</taxon>
        <taxon>Eurotiales</taxon>
        <taxon>Aspergillaceae</taxon>
        <taxon>Penicillium</taxon>
    </lineage>
</organism>
<feature type="transmembrane region" description="Helical" evidence="5">
    <location>
        <begin position="507"/>
        <end position="530"/>
    </location>
</feature>
<dbReference type="InterPro" id="IPR050598">
    <property type="entry name" value="AminoAcid_Transporter"/>
</dbReference>
<comment type="caution">
    <text evidence="6">The sequence shown here is derived from an EMBL/GenBank/DDBJ whole genome shotgun (WGS) entry which is preliminary data.</text>
</comment>
<keyword evidence="7" id="KW-1185">Reference proteome</keyword>